<feature type="transmembrane region" description="Helical" evidence="7">
    <location>
        <begin position="35"/>
        <end position="53"/>
    </location>
</feature>
<dbReference type="RefSeq" id="WP_241711709.1">
    <property type="nucleotide sequence ID" value="NZ_JALBUF010000001.1"/>
</dbReference>
<protein>
    <recommendedName>
        <fullName evidence="8">EamA domain-containing protein</fullName>
    </recommendedName>
</protein>
<feature type="transmembrane region" description="Helical" evidence="7">
    <location>
        <begin position="97"/>
        <end position="113"/>
    </location>
</feature>
<feature type="transmembrane region" description="Helical" evidence="7">
    <location>
        <begin position="145"/>
        <end position="164"/>
    </location>
</feature>
<reference evidence="9" key="1">
    <citation type="submission" date="2022-03" db="EMBL/GenBank/DDBJ databases">
        <title>Draft Genome Sequence of Firmicute Strain S0AB, a Heterotrophic Iron/Sulfur-Oxidizing Extreme Acidophile.</title>
        <authorList>
            <person name="Vergara E."/>
            <person name="Pakostova E."/>
            <person name="Johnson D.B."/>
            <person name="Holmes D.S."/>
        </authorList>
    </citation>
    <scope>NUCLEOTIDE SEQUENCE</scope>
    <source>
        <strain evidence="9">S0AB</strain>
    </source>
</reference>
<feature type="domain" description="EamA" evidence="8">
    <location>
        <begin position="146"/>
        <end position="279"/>
    </location>
</feature>
<dbReference type="InterPro" id="IPR000620">
    <property type="entry name" value="EamA_dom"/>
</dbReference>
<evidence type="ECO:0000313" key="9">
    <source>
        <dbReference type="EMBL" id="MCI0182091.1"/>
    </source>
</evidence>
<keyword evidence="10" id="KW-1185">Reference proteome</keyword>
<keyword evidence="6 7" id="KW-0472">Membrane</keyword>
<dbReference type="PANTHER" id="PTHR32322">
    <property type="entry name" value="INNER MEMBRANE TRANSPORTER"/>
    <property type="match status" value="1"/>
</dbReference>
<feature type="transmembrane region" description="Helical" evidence="7">
    <location>
        <begin position="262"/>
        <end position="280"/>
    </location>
</feature>
<dbReference type="GO" id="GO:0005886">
    <property type="term" value="C:plasma membrane"/>
    <property type="evidence" value="ECO:0007669"/>
    <property type="project" value="UniProtKB-SubCell"/>
</dbReference>
<dbReference type="InterPro" id="IPR037185">
    <property type="entry name" value="EmrE-like"/>
</dbReference>
<dbReference type="AlphaFoldDB" id="A0A9X1V5W6"/>
<dbReference type="SUPFAM" id="SSF103481">
    <property type="entry name" value="Multidrug resistance efflux transporter EmrE"/>
    <property type="match status" value="2"/>
</dbReference>
<feature type="transmembrane region" description="Helical" evidence="7">
    <location>
        <begin position="207"/>
        <end position="227"/>
    </location>
</feature>
<accession>A0A9X1V5W6</accession>
<evidence type="ECO:0000256" key="2">
    <source>
        <dbReference type="ARBA" id="ARBA00007362"/>
    </source>
</evidence>
<keyword evidence="3" id="KW-1003">Cell membrane</keyword>
<evidence type="ECO:0000256" key="1">
    <source>
        <dbReference type="ARBA" id="ARBA00004651"/>
    </source>
</evidence>
<comment type="caution">
    <text evidence="9">The sequence shown here is derived from an EMBL/GenBank/DDBJ whole genome shotgun (WGS) entry which is preliminary data.</text>
</comment>
<evidence type="ECO:0000256" key="3">
    <source>
        <dbReference type="ARBA" id="ARBA00022475"/>
    </source>
</evidence>
<keyword evidence="5 7" id="KW-1133">Transmembrane helix</keyword>
<feature type="transmembrane region" description="Helical" evidence="7">
    <location>
        <begin position="120"/>
        <end position="139"/>
    </location>
</feature>
<evidence type="ECO:0000256" key="4">
    <source>
        <dbReference type="ARBA" id="ARBA00022692"/>
    </source>
</evidence>
<name>A0A9X1V5W6_9BACL</name>
<proteinExistence type="inferred from homology"/>
<evidence type="ECO:0000256" key="7">
    <source>
        <dbReference type="SAM" id="Phobius"/>
    </source>
</evidence>
<dbReference type="Proteomes" id="UP001139263">
    <property type="component" value="Unassembled WGS sequence"/>
</dbReference>
<organism evidence="9 10">
    <name type="scientific">Sulfoacidibacillus ferrooxidans</name>
    <dbReference type="NCBI Taxonomy" id="2005001"/>
    <lineage>
        <taxon>Bacteria</taxon>
        <taxon>Bacillati</taxon>
        <taxon>Bacillota</taxon>
        <taxon>Bacilli</taxon>
        <taxon>Bacillales</taxon>
        <taxon>Alicyclobacillaceae</taxon>
        <taxon>Sulfoacidibacillus</taxon>
    </lineage>
</organism>
<keyword evidence="4 7" id="KW-0812">Transmembrane</keyword>
<sequence>MKSRSWFVTLVLLTTALMGSSFAIAKIALDYVSPFLLLGIRFTLAGLLMALFTRHLPRPRTLGDWMRILLIGLFQTVGVMGSIFLSLRTITASESSILTFVNPLLVVIFATLFMRAHYRVVQWGGVILGFLGVFLTLGLQLHLHVGTWLGLLGAVFWAVATLMIKQWRHRFNIWVLTAYQMLFGGIILLIGGLFIERPVFIVDKTSIFIVLWLAVMASIVQFSIWFYLLQHGDPGKTSAFLFLAPFFGVLSGWILLGEPITWQVFVGGIFIFAGIFLVNWPEPVHVRTTVNRTQ</sequence>
<feature type="transmembrane region" description="Helical" evidence="7">
    <location>
        <begin position="171"/>
        <end position="195"/>
    </location>
</feature>
<dbReference type="Pfam" id="PF00892">
    <property type="entry name" value="EamA"/>
    <property type="match status" value="2"/>
</dbReference>
<dbReference type="InterPro" id="IPR050638">
    <property type="entry name" value="AA-Vitamin_Transporters"/>
</dbReference>
<comment type="similarity">
    <text evidence="2">Belongs to the EamA transporter family.</text>
</comment>
<dbReference type="EMBL" id="JALBUF010000001">
    <property type="protein sequence ID" value="MCI0182091.1"/>
    <property type="molecule type" value="Genomic_DNA"/>
</dbReference>
<evidence type="ECO:0000256" key="5">
    <source>
        <dbReference type="ARBA" id="ARBA00022989"/>
    </source>
</evidence>
<feature type="domain" description="EamA" evidence="8">
    <location>
        <begin position="7"/>
        <end position="137"/>
    </location>
</feature>
<feature type="transmembrane region" description="Helical" evidence="7">
    <location>
        <begin position="65"/>
        <end position="85"/>
    </location>
</feature>
<evidence type="ECO:0000259" key="8">
    <source>
        <dbReference type="Pfam" id="PF00892"/>
    </source>
</evidence>
<comment type="subcellular location">
    <subcellularLocation>
        <location evidence="1">Cell membrane</location>
        <topology evidence="1">Multi-pass membrane protein</topology>
    </subcellularLocation>
</comment>
<dbReference type="PANTHER" id="PTHR32322:SF18">
    <property type="entry name" value="S-ADENOSYLMETHIONINE_S-ADENOSYLHOMOCYSTEINE TRANSPORTER"/>
    <property type="match status" value="1"/>
</dbReference>
<feature type="transmembrane region" description="Helical" evidence="7">
    <location>
        <begin position="239"/>
        <end position="256"/>
    </location>
</feature>
<evidence type="ECO:0000256" key="6">
    <source>
        <dbReference type="ARBA" id="ARBA00023136"/>
    </source>
</evidence>
<gene>
    <name evidence="9" type="ORF">MM817_00347</name>
</gene>
<evidence type="ECO:0000313" key="10">
    <source>
        <dbReference type="Proteomes" id="UP001139263"/>
    </source>
</evidence>